<feature type="domain" description="BFN" evidence="3">
    <location>
        <begin position="37"/>
        <end position="192"/>
    </location>
</feature>
<dbReference type="Proteomes" id="UP001489004">
    <property type="component" value="Unassembled WGS sequence"/>
</dbReference>
<protein>
    <recommendedName>
        <fullName evidence="3">BFN domain-containing protein</fullName>
    </recommendedName>
</protein>
<evidence type="ECO:0000259" key="3">
    <source>
        <dbReference type="PROSITE" id="PS51658"/>
    </source>
</evidence>
<evidence type="ECO:0000256" key="1">
    <source>
        <dbReference type="ARBA" id="ARBA00009095"/>
    </source>
</evidence>
<dbReference type="PANTHER" id="PTHR15160">
    <property type="entry name" value="VON HIPPEL-LINDAU PROTEIN"/>
    <property type="match status" value="1"/>
</dbReference>
<evidence type="ECO:0000313" key="5">
    <source>
        <dbReference type="Proteomes" id="UP001489004"/>
    </source>
</evidence>
<dbReference type="AlphaFoldDB" id="A0AAW1QAK6"/>
<dbReference type="GO" id="GO:0030891">
    <property type="term" value="C:VCB complex"/>
    <property type="evidence" value="ECO:0007669"/>
    <property type="project" value="TreeGrafter"/>
</dbReference>
<comment type="caution">
    <text evidence="4">The sequence shown here is derived from an EMBL/GenBank/DDBJ whole genome shotgun (WGS) entry which is preliminary data.</text>
</comment>
<dbReference type="Gene3D" id="3.10.690.10">
    <property type="entry name" value="Bifunctional nuclease domain"/>
    <property type="match status" value="1"/>
</dbReference>
<comment type="similarity">
    <text evidence="1">Belongs to the bifunctional nuclease family.</text>
</comment>
<dbReference type="PROSITE" id="PS51658">
    <property type="entry name" value="BFN"/>
    <property type="match status" value="1"/>
</dbReference>
<accession>A0AAW1QAK6</accession>
<dbReference type="Pfam" id="PF02577">
    <property type="entry name" value="BFN_dom"/>
    <property type="match status" value="1"/>
</dbReference>
<evidence type="ECO:0000256" key="2">
    <source>
        <dbReference type="ARBA" id="ARBA00025428"/>
    </source>
</evidence>
<reference evidence="4 5" key="1">
    <citation type="journal article" date="2024" name="Nat. Commun.">
        <title>Phylogenomics reveals the evolutionary origins of lichenization in chlorophyte algae.</title>
        <authorList>
            <person name="Puginier C."/>
            <person name="Libourel C."/>
            <person name="Otte J."/>
            <person name="Skaloud P."/>
            <person name="Haon M."/>
            <person name="Grisel S."/>
            <person name="Petersen M."/>
            <person name="Berrin J.G."/>
            <person name="Delaux P.M."/>
            <person name="Dal Grande F."/>
            <person name="Keller J."/>
        </authorList>
    </citation>
    <scope>NUCLEOTIDE SEQUENCE [LARGE SCALE GENOMIC DNA]</scope>
    <source>
        <strain evidence="4 5">SAG 2043</strain>
    </source>
</reference>
<sequence>MHSADGDYTTTRLQVQARRRHVCRAAYEPFPFHEEDYYRADLALVSSTLGMPGPTSGHLVMMRQPDQPVLQTTPDTPAMVLVVGGDTLAAIADLVQGPQGILHTRPMALDLLWQVLQRGQEISKRDWRLLRIAVVDMRNNIFIGRLFFGDADSGAVVWDCDCRPSDAVWLALKTDCPIYIKKTVWNLYSSPIGQMLAPEGKTLEASVYKALGITPASPTEQQTAQKDAFLQIRESDPEPVKRLKMEMKVALHEEDYTTAARIRDHPFMKLQAQIQACLSEGRREDAAALEADLHAAIAEAMKPDYSE</sequence>
<dbReference type="SUPFAM" id="SSF103256">
    <property type="entry name" value="Hypothetical protein TM0160"/>
    <property type="match status" value="1"/>
</dbReference>
<name>A0AAW1QAK6_9CHLO</name>
<keyword evidence="5" id="KW-1185">Reference proteome</keyword>
<evidence type="ECO:0000313" key="4">
    <source>
        <dbReference type="EMBL" id="KAK9817987.1"/>
    </source>
</evidence>
<organism evidence="4 5">
    <name type="scientific">[Myrmecia] bisecta</name>
    <dbReference type="NCBI Taxonomy" id="41462"/>
    <lineage>
        <taxon>Eukaryota</taxon>
        <taxon>Viridiplantae</taxon>
        <taxon>Chlorophyta</taxon>
        <taxon>core chlorophytes</taxon>
        <taxon>Trebouxiophyceae</taxon>
        <taxon>Trebouxiales</taxon>
        <taxon>Trebouxiaceae</taxon>
        <taxon>Myrmecia</taxon>
    </lineage>
</organism>
<dbReference type="InterPro" id="IPR036104">
    <property type="entry name" value="BFN_sf"/>
</dbReference>
<dbReference type="GO" id="GO:0005634">
    <property type="term" value="C:nucleus"/>
    <property type="evidence" value="ECO:0007669"/>
    <property type="project" value="TreeGrafter"/>
</dbReference>
<dbReference type="InterPro" id="IPR003729">
    <property type="entry name" value="Bi_nuclease_dom"/>
</dbReference>
<dbReference type="EMBL" id="JALJOR010000004">
    <property type="protein sequence ID" value="KAK9817987.1"/>
    <property type="molecule type" value="Genomic_DNA"/>
</dbReference>
<gene>
    <name evidence="4" type="ORF">WJX72_005385</name>
</gene>
<comment type="function">
    <text evidence="2">Bifunctional nuclease with both RNase and DNase activities. Involved in basal defense response. Participates in abscisic acid-derived callose deposition following infection by a necrotrophic pathogen.</text>
</comment>
<dbReference type="PANTHER" id="PTHR15160:SF1">
    <property type="entry name" value="VON HIPPEL-LINDAU DISEASE TUMOR SUPPRESSOR"/>
    <property type="match status" value="1"/>
</dbReference>
<dbReference type="GO" id="GO:0016567">
    <property type="term" value="P:protein ubiquitination"/>
    <property type="evidence" value="ECO:0007669"/>
    <property type="project" value="TreeGrafter"/>
</dbReference>
<proteinExistence type="inferred from homology"/>
<dbReference type="GO" id="GO:0004518">
    <property type="term" value="F:nuclease activity"/>
    <property type="evidence" value="ECO:0007669"/>
    <property type="project" value="InterPro"/>
</dbReference>